<evidence type="ECO:0000313" key="1">
    <source>
        <dbReference type="EMBL" id="MCQ8103891.1"/>
    </source>
</evidence>
<keyword evidence="2" id="KW-1185">Reference proteome</keyword>
<evidence type="ECO:0000313" key="2">
    <source>
        <dbReference type="Proteomes" id="UP001524499"/>
    </source>
</evidence>
<dbReference type="Proteomes" id="UP001524499">
    <property type="component" value="Unassembled WGS sequence"/>
</dbReference>
<name>A0ABT1TF62_9GAMM</name>
<reference evidence="1 2" key="1">
    <citation type="submission" date="2022-07" db="EMBL/GenBank/DDBJ databases">
        <title>Methylomonas rivi sp. nov., Methylomonas rosea sp. nov., Methylomonas aureus sp. nov. and Methylomonas subterranea sp. nov., four novel methanotrophs isolated from a freshwater creek and the deep terrestrial subsurface.</title>
        <authorList>
            <person name="Abin C."/>
            <person name="Sankaranarayanan K."/>
            <person name="Garner C."/>
            <person name="Sindelar R."/>
            <person name="Kotary K."/>
            <person name="Garner R."/>
            <person name="Barclay S."/>
            <person name="Lawson P."/>
            <person name="Krumholz L."/>
        </authorList>
    </citation>
    <scope>NUCLEOTIDE SEQUENCE [LARGE SCALE GENOMIC DNA]</scope>
    <source>
        <strain evidence="1 2">SURF-2</strain>
    </source>
</reference>
<proteinExistence type="predicted"/>
<gene>
    <name evidence="1" type="ORF">NP590_07225</name>
</gene>
<dbReference type="Gene3D" id="2.180.10.10">
    <property type="entry name" value="RHS repeat-associated core"/>
    <property type="match status" value="1"/>
</dbReference>
<comment type="caution">
    <text evidence="1">The sequence shown here is derived from an EMBL/GenBank/DDBJ whole genome shotgun (WGS) entry which is preliminary data.</text>
</comment>
<organism evidence="1 2">
    <name type="scientific">Methylomonas subterranea</name>
    <dbReference type="NCBI Taxonomy" id="2952225"/>
    <lineage>
        <taxon>Bacteria</taxon>
        <taxon>Pseudomonadati</taxon>
        <taxon>Pseudomonadota</taxon>
        <taxon>Gammaproteobacteria</taxon>
        <taxon>Methylococcales</taxon>
        <taxon>Methylococcaceae</taxon>
        <taxon>Methylomonas</taxon>
    </lineage>
</organism>
<dbReference type="RefSeq" id="WP_256601637.1">
    <property type="nucleotide sequence ID" value="NZ_JANIBJ010000010.1"/>
</dbReference>
<dbReference type="EMBL" id="JANIBJ010000010">
    <property type="protein sequence ID" value="MCQ8103891.1"/>
    <property type="molecule type" value="Genomic_DNA"/>
</dbReference>
<protein>
    <recommendedName>
        <fullName evidence="3">YD repeat-containing protein</fullName>
    </recommendedName>
</protein>
<accession>A0ABT1TF62</accession>
<sequence>MAEYTYNAFGERVKKTTPTATTHSHYNQVGQLIAETGVNGSPQKEYIYLNNRLIALATPAPDQPCGYASHTIGLQ</sequence>
<evidence type="ECO:0008006" key="3">
    <source>
        <dbReference type="Google" id="ProtNLM"/>
    </source>
</evidence>